<keyword evidence="1" id="KW-0472">Membrane</keyword>
<evidence type="ECO:0000256" key="1">
    <source>
        <dbReference type="SAM" id="Phobius"/>
    </source>
</evidence>
<evidence type="ECO:0000313" key="2">
    <source>
        <dbReference type="EMBL" id="QBP43056.1"/>
    </source>
</evidence>
<reference evidence="2 3" key="1">
    <citation type="submission" date="2019-03" db="EMBL/GenBank/DDBJ databases">
        <title>Complete genome sequence of Paenisporosarcina antarctica CGMCC 1.6503T.</title>
        <authorList>
            <person name="Rong J.-C."/>
            <person name="Chi N.-Y."/>
            <person name="Zhang Q.-F."/>
        </authorList>
    </citation>
    <scope>NUCLEOTIDE SEQUENCE [LARGE SCALE GENOMIC DNA]</scope>
    <source>
        <strain evidence="2 3">CGMCC 1.6503</strain>
    </source>
</reference>
<keyword evidence="1" id="KW-0812">Transmembrane</keyword>
<keyword evidence="1" id="KW-1133">Transmembrane helix</keyword>
<name>A0A4P7A4J4_9BACL</name>
<dbReference type="OrthoDB" id="9789943at2"/>
<dbReference type="PANTHER" id="PTHR34351">
    <property type="entry name" value="SLR1927 PROTEIN-RELATED"/>
    <property type="match status" value="1"/>
</dbReference>
<evidence type="ECO:0000313" key="3">
    <source>
        <dbReference type="Proteomes" id="UP000294292"/>
    </source>
</evidence>
<protein>
    <submittedName>
        <fullName evidence="2">DUF58 domain-containing protein</fullName>
    </submittedName>
</protein>
<dbReference type="AlphaFoldDB" id="A0A4P7A4J4"/>
<proteinExistence type="predicted"/>
<feature type="transmembrane region" description="Helical" evidence="1">
    <location>
        <begin position="20"/>
        <end position="48"/>
    </location>
</feature>
<dbReference type="KEGG" id="panc:E2636_07500"/>
<dbReference type="Proteomes" id="UP000294292">
    <property type="component" value="Chromosome"/>
</dbReference>
<sequence>MIWNRQYNGTMQTIWVLRFIGLFLMMSLILTQYIAAGVFGFLGTIAILQTIYFKKVGQTLTFNNDKTRGRMLQGGHSVWELTFENKGFPIWNGQLYLKFQDVVFPRYHKNVNHSDLIEVIIPFTIGTNEKITVQVPIEGKKRGLSSLKQLELTIPHLYGEGAVVLFYKPLILKEQMVYPSIHKLMDFRYPSALKPGAYEYKHSIFQDVFSPVGTRDYLQSDQFHHIHWKASARMQKFQTKVFTQVANESVMLILNVAHHYSIIADLEEKIETIASYADYFYREGIPYSLAVNVRSLGRSPYLFLPTGDGQVHRQKMMDILSILSKNDLTMPFKQMMIHMDMHENLPMVVIIFTHDYEEVAPFVTKWRLQAHVDLYGLTEVGGGQKWKKRALQNY</sequence>
<accession>A0A4P7A4J4</accession>
<organism evidence="2 3">
    <name type="scientific">Paenisporosarcina antarctica</name>
    <dbReference type="NCBI Taxonomy" id="417367"/>
    <lineage>
        <taxon>Bacteria</taxon>
        <taxon>Bacillati</taxon>
        <taxon>Bacillota</taxon>
        <taxon>Bacilli</taxon>
        <taxon>Bacillales</taxon>
        <taxon>Caryophanaceae</taxon>
        <taxon>Paenisporosarcina</taxon>
    </lineage>
</organism>
<gene>
    <name evidence="2" type="ORF">E2636_07500</name>
</gene>
<keyword evidence="3" id="KW-1185">Reference proteome</keyword>
<dbReference type="PANTHER" id="PTHR34351:SF2">
    <property type="entry name" value="DUF58 DOMAIN-CONTAINING PROTEIN"/>
    <property type="match status" value="1"/>
</dbReference>
<dbReference type="EMBL" id="CP038015">
    <property type="protein sequence ID" value="QBP43056.1"/>
    <property type="molecule type" value="Genomic_DNA"/>
</dbReference>